<proteinExistence type="predicted"/>
<keyword evidence="2" id="KW-0732">Signal</keyword>
<comment type="caution">
    <text evidence="3">The sequence shown here is derived from an EMBL/GenBank/DDBJ whole genome shotgun (WGS) entry which is preliminary data.</text>
</comment>
<name>A0ABD1LD98_9FABA</name>
<evidence type="ECO:0008006" key="5">
    <source>
        <dbReference type="Google" id="ProtNLM"/>
    </source>
</evidence>
<feature type="signal peptide" evidence="2">
    <location>
        <begin position="1"/>
        <end position="22"/>
    </location>
</feature>
<evidence type="ECO:0000313" key="3">
    <source>
        <dbReference type="EMBL" id="KAL2320930.1"/>
    </source>
</evidence>
<reference evidence="3 4" key="1">
    <citation type="submission" date="2024-08" db="EMBL/GenBank/DDBJ databases">
        <title>Insights into the chromosomal genome structure of Flemingia macrophylla.</title>
        <authorList>
            <person name="Ding Y."/>
            <person name="Zhao Y."/>
            <person name="Bi W."/>
            <person name="Wu M."/>
            <person name="Zhao G."/>
            <person name="Gong Y."/>
            <person name="Li W."/>
            <person name="Zhang P."/>
        </authorList>
    </citation>
    <scope>NUCLEOTIDE SEQUENCE [LARGE SCALE GENOMIC DNA]</scope>
    <source>
        <strain evidence="3">DYQJB</strain>
        <tissue evidence="3">Leaf</tissue>
    </source>
</reference>
<feature type="compositionally biased region" description="Basic residues" evidence="1">
    <location>
        <begin position="84"/>
        <end position="98"/>
    </location>
</feature>
<sequence length="154" mass="17306">MEILNVITVAITFLALVPKMESQIRSSSLSISTPPRPLCVSQFALVNYACSRLPFSRGVLPHDSPSSPDPSPADEEGHTNNNHNHSHRHRHGHKHRHHQTPDEENCCRWAKEVDNQCVCEILARLPPFLIRPLHQYTLNIGESCDITYSCGSPI</sequence>
<evidence type="ECO:0000256" key="2">
    <source>
        <dbReference type="SAM" id="SignalP"/>
    </source>
</evidence>
<feature type="chain" id="PRO_5044851739" description="Bifunctional inhibitor/plant lipid transfer protein/seed storage helical domain-containing protein" evidence="2">
    <location>
        <begin position="23"/>
        <end position="154"/>
    </location>
</feature>
<dbReference type="PANTHER" id="PTHR34377">
    <property type="entry name" value="TETRATRICOPEPTIDE REPEAT (TPR)-LIKE SUPERFAMILY PROTEIN"/>
    <property type="match status" value="1"/>
</dbReference>
<dbReference type="EMBL" id="JBGMDY010000010">
    <property type="protein sequence ID" value="KAL2320930.1"/>
    <property type="molecule type" value="Genomic_DNA"/>
</dbReference>
<dbReference type="Proteomes" id="UP001603857">
    <property type="component" value="Unassembled WGS sequence"/>
</dbReference>
<dbReference type="PANTHER" id="PTHR34377:SF3">
    <property type="entry name" value="TETRATRICOPEPTIDE REPEAT (TPR)-LIKE SUPERFAMILY PROTEIN"/>
    <property type="match status" value="1"/>
</dbReference>
<protein>
    <recommendedName>
        <fullName evidence="5">Bifunctional inhibitor/plant lipid transfer protein/seed storage helical domain-containing protein</fullName>
    </recommendedName>
</protein>
<keyword evidence="4" id="KW-1185">Reference proteome</keyword>
<gene>
    <name evidence="3" type="ORF">Fmac_029899</name>
</gene>
<dbReference type="AlphaFoldDB" id="A0ABD1LD98"/>
<feature type="region of interest" description="Disordered" evidence="1">
    <location>
        <begin position="61"/>
        <end position="100"/>
    </location>
</feature>
<organism evidence="3 4">
    <name type="scientific">Flemingia macrophylla</name>
    <dbReference type="NCBI Taxonomy" id="520843"/>
    <lineage>
        <taxon>Eukaryota</taxon>
        <taxon>Viridiplantae</taxon>
        <taxon>Streptophyta</taxon>
        <taxon>Embryophyta</taxon>
        <taxon>Tracheophyta</taxon>
        <taxon>Spermatophyta</taxon>
        <taxon>Magnoliopsida</taxon>
        <taxon>eudicotyledons</taxon>
        <taxon>Gunneridae</taxon>
        <taxon>Pentapetalae</taxon>
        <taxon>rosids</taxon>
        <taxon>fabids</taxon>
        <taxon>Fabales</taxon>
        <taxon>Fabaceae</taxon>
        <taxon>Papilionoideae</taxon>
        <taxon>50 kb inversion clade</taxon>
        <taxon>NPAAA clade</taxon>
        <taxon>indigoferoid/millettioid clade</taxon>
        <taxon>Phaseoleae</taxon>
        <taxon>Flemingia</taxon>
    </lineage>
</organism>
<accession>A0ABD1LD98</accession>
<evidence type="ECO:0000256" key="1">
    <source>
        <dbReference type="SAM" id="MobiDB-lite"/>
    </source>
</evidence>
<evidence type="ECO:0000313" key="4">
    <source>
        <dbReference type="Proteomes" id="UP001603857"/>
    </source>
</evidence>